<evidence type="ECO:0000256" key="1">
    <source>
        <dbReference type="SAM" id="Phobius"/>
    </source>
</evidence>
<protein>
    <submittedName>
        <fullName evidence="2">DUF3526 domain-containing protein</fullName>
    </submittedName>
</protein>
<dbReference type="Pfam" id="PF12679">
    <property type="entry name" value="ABC2_membrane_2"/>
    <property type="match status" value="1"/>
</dbReference>
<gene>
    <name evidence="2" type="ORF">QM524_21255</name>
</gene>
<organism evidence="2 3">
    <name type="scientific">Flectobacillus roseus</name>
    <dbReference type="NCBI Taxonomy" id="502259"/>
    <lineage>
        <taxon>Bacteria</taxon>
        <taxon>Pseudomonadati</taxon>
        <taxon>Bacteroidota</taxon>
        <taxon>Cytophagia</taxon>
        <taxon>Cytophagales</taxon>
        <taxon>Flectobacillaceae</taxon>
        <taxon>Flectobacillus</taxon>
    </lineage>
</organism>
<name>A0ABT6YEA7_9BACT</name>
<proteinExistence type="predicted"/>
<evidence type="ECO:0000313" key="3">
    <source>
        <dbReference type="Proteomes" id="UP001236507"/>
    </source>
</evidence>
<keyword evidence="3" id="KW-1185">Reference proteome</keyword>
<reference evidence="2 3" key="1">
    <citation type="submission" date="2023-05" db="EMBL/GenBank/DDBJ databases">
        <title>Novel species of genus Flectobacillus isolated from stream in China.</title>
        <authorList>
            <person name="Lu H."/>
        </authorList>
    </citation>
    <scope>NUCLEOTIDE SEQUENCE [LARGE SCALE GENOMIC DNA]</scope>
    <source>
        <strain evidence="2 3">KCTC 42575</strain>
    </source>
</reference>
<feature type="transmembrane region" description="Helical" evidence="1">
    <location>
        <begin position="199"/>
        <end position="226"/>
    </location>
</feature>
<dbReference type="PANTHER" id="PTHR43471">
    <property type="entry name" value="ABC TRANSPORTER PERMEASE"/>
    <property type="match status" value="1"/>
</dbReference>
<feature type="transmembrane region" description="Helical" evidence="1">
    <location>
        <begin position="170"/>
        <end position="193"/>
    </location>
</feature>
<evidence type="ECO:0000313" key="2">
    <source>
        <dbReference type="EMBL" id="MDI9861762.1"/>
    </source>
</evidence>
<feature type="transmembrane region" description="Helical" evidence="1">
    <location>
        <begin position="12"/>
        <end position="32"/>
    </location>
</feature>
<dbReference type="Pfam" id="PF12040">
    <property type="entry name" value="DUF3526"/>
    <property type="match status" value="1"/>
</dbReference>
<keyword evidence="1" id="KW-0812">Transmembrane</keyword>
<dbReference type="RefSeq" id="WP_283346124.1">
    <property type="nucleotide sequence ID" value="NZ_JASHIF010000022.1"/>
</dbReference>
<sequence>MKTLLIKNFVRSKGLMLGLLLLFISGLISLNIGKQFLEKNAQIIEKTAHYQQENIDRYVQNVNKEMGLLLYYLRFGLVNHTPNLAGLSIGQRDINPSIISVTIRNLEEQKYTTDLMNPMYQLLGNLDFSFVLLYFFPLIIIAFCFNIISEEKEEGTWSLLLTQAQNPKNVLLWKLVIRYFSILTVLFTLLIIAKFYLSIAFNITFIAFCLVAILYITFWFSIAWLVVSWQKGSSQNALILLITWVMLTIIIPASVNATVAAIYPVPEAFKTTLDSREAYHSKWDKAKEPTIEKFYQHYPQFRKYKHPQGYDYSWLWYYAAQQMADDESLVSSQQLKEKLQRRERLVQIIGWAVPSINTQLSFNQLSLTDIQNNLNFWGALEKFHEQKRLYFYPKIFAEEPVNQENWTQFKLASFHDKVIIQWFSTILPMVLISLLCFWKAMKNFIF</sequence>
<comment type="caution">
    <text evidence="2">The sequence shown here is derived from an EMBL/GenBank/DDBJ whole genome shotgun (WGS) entry which is preliminary data.</text>
</comment>
<keyword evidence="1" id="KW-0472">Membrane</keyword>
<dbReference type="EMBL" id="JASHIF010000022">
    <property type="protein sequence ID" value="MDI9861762.1"/>
    <property type="molecule type" value="Genomic_DNA"/>
</dbReference>
<dbReference type="InterPro" id="IPR021913">
    <property type="entry name" value="DUF3526"/>
</dbReference>
<dbReference type="Proteomes" id="UP001236507">
    <property type="component" value="Unassembled WGS sequence"/>
</dbReference>
<feature type="transmembrane region" description="Helical" evidence="1">
    <location>
        <begin position="128"/>
        <end position="149"/>
    </location>
</feature>
<keyword evidence="1" id="KW-1133">Transmembrane helix</keyword>
<feature type="transmembrane region" description="Helical" evidence="1">
    <location>
        <begin position="238"/>
        <end position="263"/>
    </location>
</feature>
<accession>A0ABT6YEA7</accession>
<feature type="transmembrane region" description="Helical" evidence="1">
    <location>
        <begin position="419"/>
        <end position="438"/>
    </location>
</feature>